<accession>D5GC25</accession>
<dbReference type="AlphaFoldDB" id="D5GC25"/>
<protein>
    <submittedName>
        <fullName evidence="1">(Perigord truffle) hypothetical protein</fullName>
    </submittedName>
</protein>
<dbReference type="HOGENOM" id="CLU_2456394_0_0_1"/>
<dbReference type="GeneID" id="9181337"/>
<dbReference type="Proteomes" id="UP000006911">
    <property type="component" value="Unassembled WGS sequence"/>
</dbReference>
<gene>
    <name evidence="1" type="ORF">GSTUM_00005787001</name>
</gene>
<keyword evidence="2" id="KW-1185">Reference proteome</keyword>
<evidence type="ECO:0000313" key="2">
    <source>
        <dbReference type="Proteomes" id="UP000006911"/>
    </source>
</evidence>
<name>D5GC25_TUBMM</name>
<dbReference type="KEGG" id="tml:GSTUM_00005787001"/>
<sequence length="89" mass="9715">MVTDRCRYHGISFTSDLPLAQFGWLGDGRSSKGGNADWRLPPPPGDRSQFGLRCGKLGHSCRGYSSGRIFTCWCVLGKIDGLVSQVQPV</sequence>
<dbReference type="InParanoid" id="D5GC25"/>
<organism evidence="1 2">
    <name type="scientific">Tuber melanosporum (strain Mel28)</name>
    <name type="common">Perigord black truffle</name>
    <dbReference type="NCBI Taxonomy" id="656061"/>
    <lineage>
        <taxon>Eukaryota</taxon>
        <taxon>Fungi</taxon>
        <taxon>Dikarya</taxon>
        <taxon>Ascomycota</taxon>
        <taxon>Pezizomycotina</taxon>
        <taxon>Pezizomycetes</taxon>
        <taxon>Pezizales</taxon>
        <taxon>Tuberaceae</taxon>
        <taxon>Tuber</taxon>
    </lineage>
</organism>
<dbReference type="RefSeq" id="XP_002837877.1">
    <property type="nucleotide sequence ID" value="XM_002837831.1"/>
</dbReference>
<dbReference type="EMBL" id="FN430098">
    <property type="protein sequence ID" value="CAZ82068.1"/>
    <property type="molecule type" value="Genomic_DNA"/>
</dbReference>
<proteinExistence type="predicted"/>
<reference evidence="1 2" key="1">
    <citation type="journal article" date="2010" name="Nature">
        <title>Perigord black truffle genome uncovers evolutionary origins and mechanisms of symbiosis.</title>
        <authorList>
            <person name="Martin F."/>
            <person name="Kohler A."/>
            <person name="Murat C."/>
            <person name="Balestrini R."/>
            <person name="Coutinho P.M."/>
            <person name="Jaillon O."/>
            <person name="Montanini B."/>
            <person name="Morin E."/>
            <person name="Noel B."/>
            <person name="Percudani R."/>
            <person name="Porcel B."/>
            <person name="Rubini A."/>
            <person name="Amicucci A."/>
            <person name="Amselem J."/>
            <person name="Anthouard V."/>
            <person name="Arcioni S."/>
            <person name="Artiguenave F."/>
            <person name="Aury J.M."/>
            <person name="Ballario P."/>
            <person name="Bolchi A."/>
            <person name="Brenna A."/>
            <person name="Brun A."/>
            <person name="Buee M."/>
            <person name="Cantarel B."/>
            <person name="Chevalier G."/>
            <person name="Couloux A."/>
            <person name="Da Silva C."/>
            <person name="Denoeud F."/>
            <person name="Duplessis S."/>
            <person name="Ghignone S."/>
            <person name="Hilselberger B."/>
            <person name="Iotti M."/>
            <person name="Marcais B."/>
            <person name="Mello A."/>
            <person name="Miranda M."/>
            <person name="Pacioni G."/>
            <person name="Quesneville H."/>
            <person name="Riccioni C."/>
            <person name="Ruotolo R."/>
            <person name="Splivallo R."/>
            <person name="Stocchi V."/>
            <person name="Tisserant E."/>
            <person name="Viscomi A.R."/>
            <person name="Zambonelli A."/>
            <person name="Zampieri E."/>
            <person name="Henrissat B."/>
            <person name="Lebrun M.H."/>
            <person name="Paolocci F."/>
            <person name="Bonfante P."/>
            <person name="Ottonello S."/>
            <person name="Wincker P."/>
        </authorList>
    </citation>
    <scope>NUCLEOTIDE SEQUENCE [LARGE SCALE GENOMIC DNA]</scope>
    <source>
        <strain evidence="1 2">Mel28</strain>
    </source>
</reference>
<evidence type="ECO:0000313" key="1">
    <source>
        <dbReference type="EMBL" id="CAZ82068.1"/>
    </source>
</evidence>